<keyword evidence="3" id="KW-1185">Reference proteome</keyword>
<dbReference type="GO" id="GO:0016791">
    <property type="term" value="F:phosphatase activity"/>
    <property type="evidence" value="ECO:0007669"/>
    <property type="project" value="InterPro"/>
</dbReference>
<feature type="region of interest" description="Disordered" evidence="1">
    <location>
        <begin position="42"/>
        <end position="65"/>
    </location>
</feature>
<reference evidence="2" key="2">
    <citation type="submission" date="2023-05" db="EMBL/GenBank/DDBJ databases">
        <authorList>
            <person name="Fouks B."/>
        </authorList>
    </citation>
    <scope>NUCLEOTIDE SEQUENCE</scope>
    <source>
        <strain evidence="2">Stay&amp;Tobe</strain>
        <tissue evidence="2">Testes</tissue>
    </source>
</reference>
<dbReference type="PANTHER" id="PTHR45864">
    <property type="entry name" value="SLINGSHOT PROTEIN PHOSPHATASE HOMOLOG"/>
    <property type="match status" value="1"/>
</dbReference>
<sequence>SFERNTVLNLYKVERARLSECYFAGKGAALVLPPNERLRPLANNSNNINNSNGSSGSNCSRRVSASGSDIQQHLQSMFYLLRPEETLKMPLSSEAIRSLKIKKIVINTKKSFGLDSNGKKRIKLLRKNNSLLGNLKSLTSDSNEPNVLRGSFMKYNSLSSEMKADAMNFKNIVNKTYELIINHLQGNRPIA</sequence>
<dbReference type="EMBL" id="JASPKZ010003859">
    <property type="protein sequence ID" value="KAJ9591728.1"/>
    <property type="molecule type" value="Genomic_DNA"/>
</dbReference>
<organism evidence="2 3">
    <name type="scientific">Diploptera punctata</name>
    <name type="common">Pacific beetle cockroach</name>
    <dbReference type="NCBI Taxonomy" id="6984"/>
    <lineage>
        <taxon>Eukaryota</taxon>
        <taxon>Metazoa</taxon>
        <taxon>Ecdysozoa</taxon>
        <taxon>Arthropoda</taxon>
        <taxon>Hexapoda</taxon>
        <taxon>Insecta</taxon>
        <taxon>Pterygota</taxon>
        <taxon>Neoptera</taxon>
        <taxon>Polyneoptera</taxon>
        <taxon>Dictyoptera</taxon>
        <taxon>Blattodea</taxon>
        <taxon>Blaberoidea</taxon>
        <taxon>Blaberidae</taxon>
        <taxon>Diplopterinae</taxon>
        <taxon>Diploptera</taxon>
    </lineage>
</organism>
<proteinExistence type="predicted"/>
<comment type="caution">
    <text evidence="2">The sequence shown here is derived from an EMBL/GenBank/DDBJ whole genome shotgun (WGS) entry which is preliminary data.</text>
</comment>
<evidence type="ECO:0000256" key="1">
    <source>
        <dbReference type="SAM" id="MobiDB-lite"/>
    </source>
</evidence>
<protein>
    <submittedName>
        <fullName evidence="2">Uncharacterized protein</fullName>
    </submittedName>
</protein>
<feature type="non-terminal residue" evidence="2">
    <location>
        <position position="1"/>
    </location>
</feature>
<dbReference type="PANTHER" id="PTHR45864:SF2">
    <property type="entry name" value="PROTEIN PHOSPHATASE SLINGSHOT"/>
    <property type="match status" value="1"/>
</dbReference>
<dbReference type="AlphaFoldDB" id="A0AAD8A5B1"/>
<evidence type="ECO:0000313" key="2">
    <source>
        <dbReference type="EMBL" id="KAJ9591728.1"/>
    </source>
</evidence>
<accession>A0AAD8A5B1</accession>
<gene>
    <name evidence="2" type="ORF">L9F63_001756</name>
</gene>
<reference evidence="2" key="1">
    <citation type="journal article" date="2023" name="IScience">
        <title>Live-bearing cockroach genome reveals convergent evolutionary mechanisms linked to viviparity in insects and beyond.</title>
        <authorList>
            <person name="Fouks B."/>
            <person name="Harrison M.C."/>
            <person name="Mikhailova A.A."/>
            <person name="Marchal E."/>
            <person name="English S."/>
            <person name="Carruthers M."/>
            <person name="Jennings E.C."/>
            <person name="Chiamaka E.L."/>
            <person name="Frigard R.A."/>
            <person name="Pippel M."/>
            <person name="Attardo G.M."/>
            <person name="Benoit J.B."/>
            <person name="Bornberg-Bauer E."/>
            <person name="Tobe S.S."/>
        </authorList>
    </citation>
    <scope>NUCLEOTIDE SEQUENCE</scope>
    <source>
        <strain evidence="2">Stay&amp;Tobe</strain>
    </source>
</reference>
<feature type="non-terminal residue" evidence="2">
    <location>
        <position position="191"/>
    </location>
</feature>
<dbReference type="Proteomes" id="UP001233999">
    <property type="component" value="Unassembled WGS sequence"/>
</dbReference>
<dbReference type="InterPro" id="IPR043587">
    <property type="entry name" value="Phosphatase_SSH-like"/>
</dbReference>
<evidence type="ECO:0000313" key="3">
    <source>
        <dbReference type="Proteomes" id="UP001233999"/>
    </source>
</evidence>
<name>A0AAD8A5B1_DIPPU</name>
<dbReference type="GO" id="GO:0030837">
    <property type="term" value="P:negative regulation of actin filament polymerization"/>
    <property type="evidence" value="ECO:0007669"/>
    <property type="project" value="InterPro"/>
</dbReference>
<dbReference type="GO" id="GO:0003779">
    <property type="term" value="F:actin binding"/>
    <property type="evidence" value="ECO:0007669"/>
    <property type="project" value="InterPro"/>
</dbReference>